<evidence type="ECO:0000313" key="2">
    <source>
        <dbReference type="Proteomes" id="UP001066276"/>
    </source>
</evidence>
<dbReference type="EMBL" id="JANPWB010000157">
    <property type="protein sequence ID" value="KAJ1079446.1"/>
    <property type="molecule type" value="Genomic_DNA"/>
</dbReference>
<feature type="non-terminal residue" evidence="1">
    <location>
        <position position="1"/>
    </location>
</feature>
<evidence type="ECO:0000313" key="1">
    <source>
        <dbReference type="EMBL" id="KAJ1079446.1"/>
    </source>
</evidence>
<sequence>KKFQLFSSKKRKNPNFIFFGPKSEKNKISFFASKKWQSPILSGHFEKISSFFIQKMKKIKILSFLVPKVKKIIFQFFSSK</sequence>
<keyword evidence="2" id="KW-1185">Reference proteome</keyword>
<reference evidence="1 2" key="1">
    <citation type="journal article" date="2022" name="bioRxiv">
        <title>Sequencing and chromosome-scale assembly of the giantPleurodeles waltlgenome.</title>
        <authorList>
            <person name="Brown T."/>
            <person name="Elewa A."/>
            <person name="Iarovenko S."/>
            <person name="Subramanian E."/>
            <person name="Araus A.J."/>
            <person name="Petzold A."/>
            <person name="Susuki M."/>
            <person name="Suzuki K.-i.T."/>
            <person name="Hayashi T."/>
            <person name="Toyoda A."/>
            <person name="Oliveira C."/>
            <person name="Osipova E."/>
            <person name="Leigh N.D."/>
            <person name="Simon A."/>
            <person name="Yun M.H."/>
        </authorList>
    </citation>
    <scope>NUCLEOTIDE SEQUENCE [LARGE SCALE GENOMIC DNA]</scope>
    <source>
        <strain evidence="1">20211129_DDA</strain>
        <tissue evidence="1">Liver</tissue>
    </source>
</reference>
<accession>A0AAV7KKU9</accession>
<gene>
    <name evidence="1" type="ORF">NDU88_000320</name>
</gene>
<feature type="non-terminal residue" evidence="1">
    <location>
        <position position="80"/>
    </location>
</feature>
<proteinExistence type="predicted"/>
<dbReference type="Proteomes" id="UP001066276">
    <property type="component" value="Unassembled WGS sequence"/>
</dbReference>
<dbReference type="AlphaFoldDB" id="A0AAV7KKU9"/>
<protein>
    <submittedName>
        <fullName evidence="1">Uncharacterized protein</fullName>
    </submittedName>
</protein>
<organism evidence="1 2">
    <name type="scientific">Pleurodeles waltl</name>
    <name type="common">Iberian ribbed newt</name>
    <dbReference type="NCBI Taxonomy" id="8319"/>
    <lineage>
        <taxon>Eukaryota</taxon>
        <taxon>Metazoa</taxon>
        <taxon>Chordata</taxon>
        <taxon>Craniata</taxon>
        <taxon>Vertebrata</taxon>
        <taxon>Euteleostomi</taxon>
        <taxon>Amphibia</taxon>
        <taxon>Batrachia</taxon>
        <taxon>Caudata</taxon>
        <taxon>Salamandroidea</taxon>
        <taxon>Salamandridae</taxon>
        <taxon>Pleurodelinae</taxon>
        <taxon>Pleurodeles</taxon>
    </lineage>
</organism>
<name>A0AAV7KKU9_PLEWA</name>
<comment type="caution">
    <text evidence="1">The sequence shown here is derived from an EMBL/GenBank/DDBJ whole genome shotgun (WGS) entry which is preliminary data.</text>
</comment>